<evidence type="ECO:0000313" key="4">
    <source>
        <dbReference type="Proteomes" id="UP000077671"/>
    </source>
</evidence>
<accession>A0A177VAV3</accession>
<dbReference type="EMBL" id="CAJHJG010005327">
    <property type="protein sequence ID" value="CAD6949427.1"/>
    <property type="molecule type" value="Genomic_DNA"/>
</dbReference>
<feature type="transmembrane region" description="Helical" evidence="1">
    <location>
        <begin position="48"/>
        <end position="72"/>
    </location>
</feature>
<evidence type="ECO:0000313" key="2">
    <source>
        <dbReference type="EMBL" id="CAD6949427.1"/>
    </source>
</evidence>
<dbReference type="Proteomes" id="UP000836402">
    <property type="component" value="Unassembled WGS sequence"/>
</dbReference>
<keyword evidence="1" id="KW-0812">Transmembrane</keyword>
<reference evidence="2" key="3">
    <citation type="submission" date="2020-10" db="EMBL/GenBank/DDBJ databases">
        <authorList>
            <person name="Sedaghatjoo S."/>
        </authorList>
    </citation>
    <scope>NUCLEOTIDE SEQUENCE</scope>
    <source>
        <strain evidence="2">AZH3</strain>
    </source>
</reference>
<dbReference type="AlphaFoldDB" id="A0A177VAV3"/>
<gene>
    <name evidence="3" type="ORF">A4X03_0g6752</name>
    <name evidence="2" type="ORF">JKIAZH3_G6808</name>
</gene>
<feature type="transmembrane region" description="Helical" evidence="1">
    <location>
        <begin position="78"/>
        <end position="105"/>
    </location>
</feature>
<keyword evidence="1" id="KW-0472">Membrane</keyword>
<reference evidence="3" key="2">
    <citation type="journal article" date="2019" name="IMA Fungus">
        <title>Genome sequencing and comparison of five Tilletia species to identify candidate genes for the detection of regulated species infecting wheat.</title>
        <authorList>
            <person name="Nguyen H.D.T."/>
            <person name="Sultana T."/>
            <person name="Kesanakurti P."/>
            <person name="Hambleton S."/>
        </authorList>
    </citation>
    <scope>NUCLEOTIDE SEQUENCE</scope>
    <source>
        <strain evidence="3">DAOMC 238032</strain>
    </source>
</reference>
<name>A0A177VAV3_9BASI</name>
<sequence length="211" mass="23475">MSATIPSMYDENGRFVFRLKNEEEHARRAKVKPGEFLADTVVEGEPHLALVVPLVVAILAGLYASLAWVGIWPHEFTYLGQCVLTAMKGGALGCVLVGGALRWSPQGRTVKQRIKKKTATQTDQRARLLAQLSFAFGAYFFVGVTFFEFFPHMTQGAPISVWLRLGRHAGELAKQEKLWKAYERWATAPAAGAQILRPMRLVQAWKAYIAA</sequence>
<evidence type="ECO:0000313" key="5">
    <source>
        <dbReference type="Proteomes" id="UP000836402"/>
    </source>
</evidence>
<dbReference type="Proteomes" id="UP000077671">
    <property type="component" value="Unassembled WGS sequence"/>
</dbReference>
<dbReference type="EMBL" id="LWDD02001383">
    <property type="protein sequence ID" value="KAE8248549.1"/>
    <property type="molecule type" value="Genomic_DNA"/>
</dbReference>
<evidence type="ECO:0000256" key="1">
    <source>
        <dbReference type="SAM" id="Phobius"/>
    </source>
</evidence>
<evidence type="ECO:0000313" key="3">
    <source>
        <dbReference type="EMBL" id="KAE8248549.1"/>
    </source>
</evidence>
<keyword evidence="5" id="KW-1185">Reference proteome</keyword>
<keyword evidence="1" id="KW-1133">Transmembrane helix</keyword>
<feature type="transmembrane region" description="Helical" evidence="1">
    <location>
        <begin position="126"/>
        <end position="150"/>
    </location>
</feature>
<comment type="caution">
    <text evidence="3">The sequence shown here is derived from an EMBL/GenBank/DDBJ whole genome shotgun (WGS) entry which is preliminary data.</text>
</comment>
<reference evidence="3" key="1">
    <citation type="submission" date="2016-04" db="EMBL/GenBank/DDBJ databases">
        <authorList>
            <person name="Nguyen H.D."/>
            <person name="Kesanakurti P."/>
            <person name="Cullis J."/>
            <person name="Levesque C.A."/>
            <person name="Hambleton S."/>
        </authorList>
    </citation>
    <scope>NUCLEOTIDE SEQUENCE</scope>
    <source>
        <strain evidence="3">DAOMC 238032</strain>
    </source>
</reference>
<protein>
    <submittedName>
        <fullName evidence="3">Uncharacterized protein</fullName>
    </submittedName>
</protein>
<proteinExistence type="predicted"/>
<organism evidence="3 4">
    <name type="scientific">Tilletia caries</name>
    <name type="common">wheat bunt fungus</name>
    <dbReference type="NCBI Taxonomy" id="13290"/>
    <lineage>
        <taxon>Eukaryota</taxon>
        <taxon>Fungi</taxon>
        <taxon>Dikarya</taxon>
        <taxon>Basidiomycota</taxon>
        <taxon>Ustilaginomycotina</taxon>
        <taxon>Exobasidiomycetes</taxon>
        <taxon>Tilletiales</taxon>
        <taxon>Tilletiaceae</taxon>
        <taxon>Tilletia</taxon>
    </lineage>
</organism>